<dbReference type="GeneID" id="59288709"/>
<dbReference type="GO" id="GO:0020037">
    <property type="term" value="F:heme binding"/>
    <property type="evidence" value="ECO:0007669"/>
    <property type="project" value="InterPro"/>
</dbReference>
<keyword evidence="2" id="KW-1185">Reference proteome</keyword>
<dbReference type="AlphaFoldDB" id="A0A8H6FU98"/>
<comment type="caution">
    <text evidence="1">The sequence shown here is derived from an EMBL/GenBank/DDBJ whole genome shotgun (WGS) entry which is preliminary data.</text>
</comment>
<dbReference type="InterPro" id="IPR036396">
    <property type="entry name" value="Cyt_P450_sf"/>
</dbReference>
<protein>
    <submittedName>
        <fullName evidence="1">Uncharacterized protein</fullName>
    </submittedName>
</protein>
<evidence type="ECO:0000313" key="2">
    <source>
        <dbReference type="Proteomes" id="UP000578531"/>
    </source>
</evidence>
<gene>
    <name evidence="1" type="ORF">HO173_007052</name>
</gene>
<dbReference type="OrthoDB" id="6692864at2759"/>
<sequence>MGSVRSAQRRRGMISCNLESPLPPRGTRSPIAKGVRYGNELSVLKVRNLNITHYDFITKGICLALQEYEPRLLRFAAQLYLRISKLDGKAVDVSKLFYLYSFDVMSDLAFGEPLNMLDSDEYHFTVGLLQDGMNLLGPLSPVPWLVRIGYSIPGVAQNFKDLLGCSAQKLRDRMKV</sequence>
<dbReference type="EMBL" id="JACCJC010000028">
    <property type="protein sequence ID" value="KAF6234832.1"/>
    <property type="molecule type" value="Genomic_DNA"/>
</dbReference>
<organism evidence="1 2">
    <name type="scientific">Letharia columbiana</name>
    <dbReference type="NCBI Taxonomy" id="112416"/>
    <lineage>
        <taxon>Eukaryota</taxon>
        <taxon>Fungi</taxon>
        <taxon>Dikarya</taxon>
        <taxon>Ascomycota</taxon>
        <taxon>Pezizomycotina</taxon>
        <taxon>Lecanoromycetes</taxon>
        <taxon>OSLEUM clade</taxon>
        <taxon>Lecanoromycetidae</taxon>
        <taxon>Lecanorales</taxon>
        <taxon>Lecanorineae</taxon>
        <taxon>Parmeliaceae</taxon>
        <taxon>Letharia</taxon>
    </lineage>
</organism>
<dbReference type="GO" id="GO:0016705">
    <property type="term" value="F:oxidoreductase activity, acting on paired donors, with incorporation or reduction of molecular oxygen"/>
    <property type="evidence" value="ECO:0007669"/>
    <property type="project" value="InterPro"/>
</dbReference>
<reference evidence="1 2" key="1">
    <citation type="journal article" date="2020" name="Genomics">
        <title>Complete, high-quality genomes from long-read metagenomic sequencing of two wolf lichen thalli reveals enigmatic genome architecture.</title>
        <authorList>
            <person name="McKenzie S.K."/>
            <person name="Walston R.F."/>
            <person name="Allen J.L."/>
        </authorList>
    </citation>
    <scope>NUCLEOTIDE SEQUENCE [LARGE SCALE GENOMIC DNA]</scope>
    <source>
        <strain evidence="1">WasteWater2</strain>
    </source>
</reference>
<dbReference type="Gene3D" id="1.10.630.10">
    <property type="entry name" value="Cytochrome P450"/>
    <property type="match status" value="1"/>
</dbReference>
<dbReference type="Proteomes" id="UP000578531">
    <property type="component" value="Unassembled WGS sequence"/>
</dbReference>
<proteinExistence type="predicted"/>
<dbReference type="RefSeq" id="XP_037164221.1">
    <property type="nucleotide sequence ID" value="XM_037308957.1"/>
</dbReference>
<name>A0A8H6FU98_9LECA</name>
<dbReference type="GO" id="GO:0005506">
    <property type="term" value="F:iron ion binding"/>
    <property type="evidence" value="ECO:0007669"/>
    <property type="project" value="InterPro"/>
</dbReference>
<dbReference type="SUPFAM" id="SSF48264">
    <property type="entry name" value="Cytochrome P450"/>
    <property type="match status" value="1"/>
</dbReference>
<accession>A0A8H6FU98</accession>
<evidence type="ECO:0000313" key="1">
    <source>
        <dbReference type="EMBL" id="KAF6234832.1"/>
    </source>
</evidence>
<dbReference type="GO" id="GO:0004497">
    <property type="term" value="F:monooxygenase activity"/>
    <property type="evidence" value="ECO:0007669"/>
    <property type="project" value="InterPro"/>
</dbReference>